<name>A0ACB9EMK1_9ASTR</name>
<protein>
    <submittedName>
        <fullName evidence="1">Uncharacterized protein</fullName>
    </submittedName>
</protein>
<reference evidence="2" key="1">
    <citation type="journal article" date="2022" name="Mol. Ecol. Resour.">
        <title>The genomes of chicory, endive, great burdock and yacon provide insights into Asteraceae palaeo-polyploidization history and plant inulin production.</title>
        <authorList>
            <person name="Fan W."/>
            <person name="Wang S."/>
            <person name="Wang H."/>
            <person name="Wang A."/>
            <person name="Jiang F."/>
            <person name="Liu H."/>
            <person name="Zhao H."/>
            <person name="Xu D."/>
            <person name="Zhang Y."/>
        </authorList>
    </citation>
    <scope>NUCLEOTIDE SEQUENCE [LARGE SCALE GENOMIC DNA]</scope>
    <source>
        <strain evidence="2">cv. Yunnan</strain>
    </source>
</reference>
<gene>
    <name evidence="1" type="ORF">L1987_50457</name>
</gene>
<accession>A0ACB9EMK1</accession>
<evidence type="ECO:0000313" key="1">
    <source>
        <dbReference type="EMBL" id="KAI3760067.1"/>
    </source>
</evidence>
<evidence type="ECO:0000313" key="2">
    <source>
        <dbReference type="Proteomes" id="UP001056120"/>
    </source>
</evidence>
<organism evidence="1 2">
    <name type="scientific">Smallanthus sonchifolius</name>
    <dbReference type="NCBI Taxonomy" id="185202"/>
    <lineage>
        <taxon>Eukaryota</taxon>
        <taxon>Viridiplantae</taxon>
        <taxon>Streptophyta</taxon>
        <taxon>Embryophyta</taxon>
        <taxon>Tracheophyta</taxon>
        <taxon>Spermatophyta</taxon>
        <taxon>Magnoliopsida</taxon>
        <taxon>eudicotyledons</taxon>
        <taxon>Gunneridae</taxon>
        <taxon>Pentapetalae</taxon>
        <taxon>asterids</taxon>
        <taxon>campanulids</taxon>
        <taxon>Asterales</taxon>
        <taxon>Asteraceae</taxon>
        <taxon>Asteroideae</taxon>
        <taxon>Heliantheae alliance</taxon>
        <taxon>Millerieae</taxon>
        <taxon>Smallanthus</taxon>
    </lineage>
</organism>
<comment type="caution">
    <text evidence="1">The sequence shown here is derived from an EMBL/GenBank/DDBJ whole genome shotgun (WGS) entry which is preliminary data.</text>
</comment>
<proteinExistence type="predicted"/>
<keyword evidence="2" id="KW-1185">Reference proteome</keyword>
<sequence length="95" mass="10796">MGPISKQYFGRLLCRLSRLRSPPCSFMFDSLSTFSLTHNSPSSSYPPPPPPPPPQTSKIPHLSLNLSLSTFKSHYFFFLFLHQTSVSSCFRKTQK</sequence>
<reference evidence="1 2" key="2">
    <citation type="journal article" date="2022" name="Mol. Ecol. Resour.">
        <title>The genomes of chicory, endive, great burdock and yacon provide insights into Asteraceae paleo-polyploidization history and plant inulin production.</title>
        <authorList>
            <person name="Fan W."/>
            <person name="Wang S."/>
            <person name="Wang H."/>
            <person name="Wang A."/>
            <person name="Jiang F."/>
            <person name="Liu H."/>
            <person name="Zhao H."/>
            <person name="Xu D."/>
            <person name="Zhang Y."/>
        </authorList>
    </citation>
    <scope>NUCLEOTIDE SEQUENCE [LARGE SCALE GENOMIC DNA]</scope>
    <source>
        <strain evidence="2">cv. Yunnan</strain>
        <tissue evidence="1">Leaves</tissue>
    </source>
</reference>
<dbReference type="EMBL" id="CM042034">
    <property type="protein sequence ID" value="KAI3760067.1"/>
    <property type="molecule type" value="Genomic_DNA"/>
</dbReference>
<dbReference type="Proteomes" id="UP001056120">
    <property type="component" value="Linkage Group LG17"/>
</dbReference>